<dbReference type="GO" id="GO:0005634">
    <property type="term" value="C:nucleus"/>
    <property type="evidence" value="ECO:0007669"/>
    <property type="project" value="TreeGrafter"/>
</dbReference>
<keyword evidence="8" id="KW-1185">Reference proteome</keyword>
<protein>
    <recommendedName>
        <fullName evidence="6">C2H2-type domain-containing protein</fullName>
    </recommendedName>
</protein>
<feature type="region of interest" description="Disordered" evidence="5">
    <location>
        <begin position="1"/>
        <end position="22"/>
    </location>
</feature>
<evidence type="ECO:0000259" key="6">
    <source>
        <dbReference type="PROSITE" id="PS00028"/>
    </source>
</evidence>
<dbReference type="InterPro" id="IPR056767">
    <property type="entry name" value="C2H2-Znf_KIN17"/>
</dbReference>
<dbReference type="SUPFAM" id="SSF57667">
    <property type="entry name" value="beta-beta-alpha zinc fingers"/>
    <property type="match status" value="1"/>
</dbReference>
<dbReference type="SMART" id="SM01253">
    <property type="entry name" value="Kin17_mid"/>
    <property type="match status" value="1"/>
</dbReference>
<name>A0A0E9N866_SAICN</name>
<comment type="caution">
    <text evidence="7">The sequence shown here is derived from an EMBL/GenBank/DDBJ whole genome shotgun (WGS) entry which is preliminary data.</text>
</comment>
<dbReference type="OMA" id="QVCERQM"/>
<dbReference type="InterPro" id="IPR037321">
    <property type="entry name" value="KIN17-like"/>
</dbReference>
<reference evidence="7 8" key="2">
    <citation type="journal article" date="2014" name="J. Gen. Appl. Microbiol.">
        <title>The early diverging ascomycetous budding yeast Saitoella complicata has three histone deacetylases belonging to the Clr6, Hos2, and Rpd3 lineages.</title>
        <authorList>
            <person name="Nishida H."/>
            <person name="Matsumoto T."/>
            <person name="Kondo S."/>
            <person name="Hamamoto M."/>
            <person name="Yoshikawa H."/>
        </authorList>
    </citation>
    <scope>NUCLEOTIDE SEQUENCE [LARGE SCALE GENOMIC DNA]</scope>
    <source>
        <strain evidence="7 8">NRRL Y-17804</strain>
    </source>
</reference>
<dbReference type="GO" id="GO:0006974">
    <property type="term" value="P:DNA damage response"/>
    <property type="evidence" value="ECO:0007669"/>
    <property type="project" value="TreeGrafter"/>
</dbReference>
<dbReference type="FunFam" id="1.10.10.2030:FF:000001">
    <property type="entry name" value="DNA/RNA-binding protein KIN17, putative"/>
    <property type="match status" value="1"/>
</dbReference>
<evidence type="ECO:0000256" key="2">
    <source>
        <dbReference type="ARBA" id="ARBA00022723"/>
    </source>
</evidence>
<keyword evidence="3" id="KW-0863">Zinc-finger</keyword>
<dbReference type="PANTHER" id="PTHR12805">
    <property type="entry name" value="KIN17 KIN, ANTIGENIC DETERMINANT OF RECA PROTEIN HOMOLOG"/>
    <property type="match status" value="1"/>
</dbReference>
<dbReference type="PROSITE" id="PS00028">
    <property type="entry name" value="ZINC_FINGER_C2H2_1"/>
    <property type="match status" value="1"/>
</dbReference>
<evidence type="ECO:0000256" key="5">
    <source>
        <dbReference type="SAM" id="MobiDB-lite"/>
    </source>
</evidence>
<feature type="region of interest" description="Disordered" evidence="5">
    <location>
        <begin position="170"/>
        <end position="254"/>
    </location>
</feature>
<proteinExistence type="inferred from homology"/>
<organism evidence="7 8">
    <name type="scientific">Saitoella complicata (strain BCRC 22490 / CBS 7301 / JCM 7358 / NBRC 10748 / NRRL Y-17804)</name>
    <dbReference type="NCBI Taxonomy" id="698492"/>
    <lineage>
        <taxon>Eukaryota</taxon>
        <taxon>Fungi</taxon>
        <taxon>Dikarya</taxon>
        <taxon>Ascomycota</taxon>
        <taxon>Taphrinomycotina</taxon>
        <taxon>Taphrinomycotina incertae sedis</taxon>
        <taxon>Saitoella</taxon>
    </lineage>
</organism>
<dbReference type="PANTHER" id="PTHR12805:SF0">
    <property type="entry name" value="DNA_RNA-BINDING PROTEIN KIN17"/>
    <property type="match status" value="1"/>
</dbReference>
<keyword evidence="4" id="KW-0862">Zinc</keyword>
<reference evidence="7 8" key="3">
    <citation type="journal article" date="2015" name="Genome Announc.">
        <title>Draft Genome Sequence of the Archiascomycetous Yeast Saitoella complicata.</title>
        <authorList>
            <person name="Yamauchi K."/>
            <person name="Kondo S."/>
            <person name="Hamamoto M."/>
            <person name="Takahashi Y."/>
            <person name="Ogura Y."/>
            <person name="Hayashi T."/>
            <person name="Nishida H."/>
        </authorList>
    </citation>
    <scope>NUCLEOTIDE SEQUENCE [LARGE SCALE GENOMIC DNA]</scope>
    <source>
        <strain evidence="7 8">NRRL Y-17804</strain>
    </source>
</reference>
<reference evidence="7 8" key="1">
    <citation type="journal article" date="2011" name="J. Gen. Appl. Microbiol.">
        <title>Draft genome sequencing of the enigmatic yeast Saitoella complicata.</title>
        <authorList>
            <person name="Nishida H."/>
            <person name="Hamamoto M."/>
            <person name="Sugiyama J."/>
        </authorList>
    </citation>
    <scope>NUCLEOTIDE SEQUENCE [LARGE SCALE GENOMIC DNA]</scope>
    <source>
        <strain evidence="7 8">NRRL Y-17804</strain>
    </source>
</reference>
<comment type="similarity">
    <text evidence="1">Belongs to the KIN17 family.</text>
</comment>
<dbReference type="Gene3D" id="1.10.10.2030">
    <property type="entry name" value="DNA/RNA-binding protein Kin17, conserved domain"/>
    <property type="match status" value="1"/>
</dbReference>
<dbReference type="GO" id="GO:0003690">
    <property type="term" value="F:double-stranded DNA binding"/>
    <property type="evidence" value="ECO:0007669"/>
    <property type="project" value="TreeGrafter"/>
</dbReference>
<dbReference type="InterPro" id="IPR013087">
    <property type="entry name" value="Znf_C2H2_type"/>
</dbReference>
<feature type="domain" description="C2H2-type" evidence="6">
    <location>
        <begin position="46"/>
        <end position="68"/>
    </location>
</feature>
<dbReference type="InterPro" id="IPR036236">
    <property type="entry name" value="Znf_C2H2_sf"/>
</dbReference>
<dbReference type="GO" id="GO:0006260">
    <property type="term" value="P:DNA replication"/>
    <property type="evidence" value="ECO:0007669"/>
    <property type="project" value="TreeGrafter"/>
</dbReference>
<feature type="region of interest" description="Disordered" evidence="5">
    <location>
        <begin position="300"/>
        <end position="326"/>
    </location>
</feature>
<dbReference type="InterPro" id="IPR038254">
    <property type="entry name" value="KIN17_WH-like_sf"/>
</dbReference>
<dbReference type="AlphaFoldDB" id="A0A0E9N866"/>
<dbReference type="Proteomes" id="UP000033140">
    <property type="component" value="Unassembled WGS sequence"/>
</dbReference>
<evidence type="ECO:0000313" key="7">
    <source>
        <dbReference type="EMBL" id="GAO45993.1"/>
    </source>
</evidence>
<sequence length="326" mass="37394">MISTPRRYHTQQTKKSGIMPKAEVGTPKYLANKMKSRGLQRLRWYCQACERQMRDENGFKCHTQTEAHVRQMMLIGENPQKYIQDFSQQFQSDFIQLLRTAHGEKRVNINHFYQEYIGNKEHVHMNSTRWKTLTEFAKHLGREGICRVDETDKGFHVAWIDNSPEALRRQAAIQKRDRQERGDEDREQKSLKEQIEKAQKEAEGMGRKEEDQARELQRSADDAPIRLALAPKVPSPPANDEPTAIAPAEKPASTGGFIMKPLMKKNVFAAAKKANPLAAKKTDAKPAVSKKPLSAAEQIIQEEKERKERMARGGFGGDRDAKRPRY</sequence>
<accession>A0A0E9N866</accession>
<gene>
    <name evidence="7" type="ORF">G7K_0238-t1</name>
</gene>
<keyword evidence="2" id="KW-0479">Metal-binding</keyword>
<dbReference type="Pfam" id="PF25095">
    <property type="entry name" value="C2H2-zf_KIN17"/>
    <property type="match status" value="1"/>
</dbReference>
<feature type="compositionally biased region" description="Basic and acidic residues" evidence="5">
    <location>
        <begin position="301"/>
        <end position="326"/>
    </location>
</feature>
<dbReference type="STRING" id="698492.A0A0E9N866"/>
<dbReference type="InterPro" id="IPR019447">
    <property type="entry name" value="DNA/RNA-bd_Kin17_WH-like_dom"/>
</dbReference>
<evidence type="ECO:0000256" key="3">
    <source>
        <dbReference type="ARBA" id="ARBA00022771"/>
    </source>
</evidence>
<dbReference type="Pfam" id="PF10357">
    <property type="entry name" value="WH_KIN17"/>
    <property type="match status" value="1"/>
</dbReference>
<dbReference type="EMBL" id="BACD03000002">
    <property type="protein sequence ID" value="GAO45993.1"/>
    <property type="molecule type" value="Genomic_DNA"/>
</dbReference>
<dbReference type="GO" id="GO:0008270">
    <property type="term" value="F:zinc ion binding"/>
    <property type="evidence" value="ECO:0007669"/>
    <property type="project" value="UniProtKB-KW"/>
</dbReference>
<feature type="compositionally biased region" description="Basic and acidic residues" evidence="5">
    <location>
        <begin position="174"/>
        <end position="224"/>
    </location>
</feature>
<evidence type="ECO:0000256" key="1">
    <source>
        <dbReference type="ARBA" id="ARBA00008517"/>
    </source>
</evidence>
<evidence type="ECO:0000313" key="8">
    <source>
        <dbReference type="Proteomes" id="UP000033140"/>
    </source>
</evidence>
<evidence type="ECO:0000256" key="4">
    <source>
        <dbReference type="ARBA" id="ARBA00022833"/>
    </source>
</evidence>